<keyword evidence="1" id="KW-0175">Coiled coil</keyword>
<evidence type="ECO:0000313" key="2">
    <source>
        <dbReference type="EMBL" id="CAB4560813.1"/>
    </source>
</evidence>
<sequence>MDVKLQFRRAKPGYEPQDVIEAAEQMTSSAVEAEARKREVDEQIGQLVETLAETQEKLNRLTAKPTYADLGAAFEQTLRVSEEQAKVIVKDATAEAQVIRETARADAEDRVRKAREEATRVTLEADGTIEDNRVETERRRTELDNQAEALLVQARTSLETAQRRGAKFISETEIAASDRRARLHQEVEDIKTELLTTRQIAERDQLRMDYDIKIAEDEAERERLARNEEAVAHVERLSEEASSRVAQAVATAGELTNQAESELATLRTQADTILRDAREEAARAIAEARRLAENLVTRYEEYSTEAFGDAEARVEWLENQTRVMDSFSFELRSLSSTDVQVVLDEASSEGDIDKANAARG</sequence>
<gene>
    <name evidence="2" type="ORF">UFOPK1591_00718</name>
</gene>
<feature type="coiled-coil region" evidence="1">
    <location>
        <begin position="23"/>
        <end position="64"/>
    </location>
</feature>
<feature type="coiled-coil region" evidence="1">
    <location>
        <begin position="104"/>
        <end position="153"/>
    </location>
</feature>
<protein>
    <submittedName>
        <fullName evidence="2">Unannotated protein</fullName>
    </submittedName>
</protein>
<evidence type="ECO:0000256" key="1">
    <source>
        <dbReference type="SAM" id="Coils"/>
    </source>
</evidence>
<dbReference type="AlphaFoldDB" id="A0A6J6DEW0"/>
<proteinExistence type="predicted"/>
<accession>A0A6J6DEW0</accession>
<dbReference type="EMBL" id="CAEZTD010000045">
    <property type="protein sequence ID" value="CAB4560813.1"/>
    <property type="molecule type" value="Genomic_DNA"/>
</dbReference>
<feature type="coiled-coil region" evidence="1">
    <location>
        <begin position="274"/>
        <end position="305"/>
    </location>
</feature>
<name>A0A6J6DEW0_9ZZZZ</name>
<reference evidence="2" key="1">
    <citation type="submission" date="2020-05" db="EMBL/GenBank/DDBJ databases">
        <authorList>
            <person name="Chiriac C."/>
            <person name="Salcher M."/>
            <person name="Ghai R."/>
            <person name="Kavagutti S V."/>
        </authorList>
    </citation>
    <scope>NUCLEOTIDE SEQUENCE</scope>
</reference>
<organism evidence="2">
    <name type="scientific">freshwater metagenome</name>
    <dbReference type="NCBI Taxonomy" id="449393"/>
    <lineage>
        <taxon>unclassified sequences</taxon>
        <taxon>metagenomes</taxon>
        <taxon>ecological metagenomes</taxon>
    </lineage>
</organism>